<name>A0ABU9K274_9BACI</name>
<evidence type="ECO:0000313" key="2">
    <source>
        <dbReference type="EMBL" id="MEL3958396.1"/>
    </source>
</evidence>
<accession>A0ABU9K274</accession>
<protein>
    <submittedName>
        <fullName evidence="2">DUF1097 domain-containing protein</fullName>
    </submittedName>
</protein>
<feature type="transmembrane region" description="Helical" evidence="1">
    <location>
        <begin position="95"/>
        <end position="112"/>
    </location>
</feature>
<feature type="transmembrane region" description="Helical" evidence="1">
    <location>
        <begin position="12"/>
        <end position="38"/>
    </location>
</feature>
<dbReference type="Pfam" id="PF06496">
    <property type="entry name" value="DUF1097"/>
    <property type="match status" value="1"/>
</dbReference>
<evidence type="ECO:0000313" key="3">
    <source>
        <dbReference type="Proteomes" id="UP001459714"/>
    </source>
</evidence>
<keyword evidence="1" id="KW-0812">Transmembrane</keyword>
<evidence type="ECO:0000256" key="1">
    <source>
        <dbReference type="SAM" id="Phobius"/>
    </source>
</evidence>
<keyword evidence="1" id="KW-1133">Transmembrane helix</keyword>
<keyword evidence="3" id="KW-1185">Reference proteome</keyword>
<sequence>MSSVLASGLLCGLWAFIAPFIGLLTWAGFAGCTTFFAIGNSGVTGLVKAMLCNITGFGCGLLIIWLSNIIAIPQSAAIFSGIVTSLMCLIGKLKMINYVPGIFIGCFSTFAANGNWLVLLFSLLSGVVLGYLCSQLAKEFSNWHVKRTEKRHNLT</sequence>
<dbReference type="EMBL" id="JBBYAK010000001">
    <property type="protein sequence ID" value="MEL3958396.1"/>
    <property type="molecule type" value="Genomic_DNA"/>
</dbReference>
<keyword evidence="1" id="KW-0472">Membrane</keyword>
<feature type="transmembrane region" description="Helical" evidence="1">
    <location>
        <begin position="72"/>
        <end position="90"/>
    </location>
</feature>
<organism evidence="2 3">
    <name type="scientific">Caldifermentibacillus hisashii</name>
    <dbReference type="NCBI Taxonomy" id="996558"/>
    <lineage>
        <taxon>Bacteria</taxon>
        <taxon>Bacillati</taxon>
        <taxon>Bacillota</taxon>
        <taxon>Bacilli</taxon>
        <taxon>Bacillales</taxon>
        <taxon>Bacillaceae</taxon>
        <taxon>Caldifermentibacillus</taxon>
    </lineage>
</organism>
<gene>
    <name evidence="2" type="ORF">NST17_14620</name>
</gene>
<reference evidence="2 3" key="1">
    <citation type="submission" date="2024-03" db="EMBL/GenBank/DDBJ databases">
        <title>Bacilli Hybrid Assemblies.</title>
        <authorList>
            <person name="Kovac J."/>
        </authorList>
    </citation>
    <scope>NUCLEOTIDE SEQUENCE [LARGE SCALE GENOMIC DNA]</scope>
    <source>
        <strain evidence="2 3">FSL M8-0022</strain>
    </source>
</reference>
<dbReference type="InterPro" id="IPR009476">
    <property type="entry name" value="DUF1097"/>
</dbReference>
<dbReference type="Proteomes" id="UP001459714">
    <property type="component" value="Unassembled WGS sequence"/>
</dbReference>
<comment type="caution">
    <text evidence="2">The sequence shown here is derived from an EMBL/GenBank/DDBJ whole genome shotgun (WGS) entry which is preliminary data.</text>
</comment>
<feature type="transmembrane region" description="Helical" evidence="1">
    <location>
        <begin position="45"/>
        <end position="66"/>
    </location>
</feature>
<dbReference type="RefSeq" id="WP_041847906.1">
    <property type="nucleotide sequence ID" value="NZ_CP155465.1"/>
</dbReference>
<proteinExistence type="predicted"/>